<organism evidence="7 8">
    <name type="scientific">Mesorhabditis belari</name>
    <dbReference type="NCBI Taxonomy" id="2138241"/>
    <lineage>
        <taxon>Eukaryota</taxon>
        <taxon>Metazoa</taxon>
        <taxon>Ecdysozoa</taxon>
        <taxon>Nematoda</taxon>
        <taxon>Chromadorea</taxon>
        <taxon>Rhabditida</taxon>
        <taxon>Rhabditina</taxon>
        <taxon>Rhabditomorpha</taxon>
        <taxon>Rhabditoidea</taxon>
        <taxon>Rhabditidae</taxon>
        <taxon>Mesorhabditinae</taxon>
        <taxon>Mesorhabditis</taxon>
    </lineage>
</organism>
<dbReference type="InterPro" id="IPR036259">
    <property type="entry name" value="MFS_trans_sf"/>
</dbReference>
<evidence type="ECO:0000256" key="2">
    <source>
        <dbReference type="ARBA" id="ARBA00022692"/>
    </source>
</evidence>
<feature type="transmembrane region" description="Helical" evidence="5">
    <location>
        <begin position="279"/>
        <end position="297"/>
    </location>
</feature>
<dbReference type="PANTHER" id="PTHR23503:SF121">
    <property type="entry name" value="MAJOR FACILITATOR SUPERFAMILY (MFS) PROFILE DOMAIN-CONTAINING PROTEIN"/>
    <property type="match status" value="1"/>
</dbReference>
<dbReference type="PROSITE" id="PS50850">
    <property type="entry name" value="MFS"/>
    <property type="match status" value="1"/>
</dbReference>
<keyword evidence="3 5" id="KW-1133">Transmembrane helix</keyword>
<evidence type="ECO:0000256" key="4">
    <source>
        <dbReference type="ARBA" id="ARBA00023136"/>
    </source>
</evidence>
<reference evidence="8" key="1">
    <citation type="submission" date="2024-02" db="UniProtKB">
        <authorList>
            <consortium name="WormBaseParasite"/>
        </authorList>
    </citation>
    <scope>IDENTIFICATION</scope>
</reference>
<dbReference type="InterPro" id="IPR045263">
    <property type="entry name" value="GLUT"/>
</dbReference>
<dbReference type="PANTHER" id="PTHR23503">
    <property type="entry name" value="SOLUTE CARRIER FAMILY 2"/>
    <property type="match status" value="1"/>
</dbReference>
<comment type="subcellular location">
    <subcellularLocation>
        <location evidence="1">Membrane</location>
        <topology evidence="1">Multi-pass membrane protein</topology>
    </subcellularLocation>
</comment>
<feature type="transmembrane region" description="Helical" evidence="5">
    <location>
        <begin position="304"/>
        <end position="324"/>
    </location>
</feature>
<dbReference type="Proteomes" id="UP000887575">
    <property type="component" value="Unassembled WGS sequence"/>
</dbReference>
<dbReference type="AlphaFoldDB" id="A0AAF3EKL6"/>
<feature type="transmembrane region" description="Helical" evidence="5">
    <location>
        <begin position="121"/>
        <end position="141"/>
    </location>
</feature>
<evidence type="ECO:0000259" key="6">
    <source>
        <dbReference type="PROSITE" id="PS50850"/>
    </source>
</evidence>
<accession>A0AAF3EKL6</accession>
<dbReference type="PRINTS" id="PR00171">
    <property type="entry name" value="SUGRTRNSPORT"/>
</dbReference>
<feature type="domain" description="Major facilitator superfamily (MFS) profile" evidence="6">
    <location>
        <begin position="1"/>
        <end position="398"/>
    </location>
</feature>
<protein>
    <recommendedName>
        <fullName evidence="6">Major facilitator superfamily (MFS) profile domain-containing protein</fullName>
    </recommendedName>
</protein>
<dbReference type="InterPro" id="IPR020846">
    <property type="entry name" value="MFS_dom"/>
</dbReference>
<feature type="transmembrane region" description="Helical" evidence="5">
    <location>
        <begin position="238"/>
        <end position="259"/>
    </location>
</feature>
<feature type="transmembrane region" description="Helical" evidence="5">
    <location>
        <begin position="28"/>
        <end position="48"/>
    </location>
</feature>
<dbReference type="GO" id="GO:0015149">
    <property type="term" value="F:hexose transmembrane transporter activity"/>
    <property type="evidence" value="ECO:0007669"/>
    <property type="project" value="TreeGrafter"/>
</dbReference>
<feature type="transmembrane region" description="Helical" evidence="5">
    <location>
        <begin position="344"/>
        <end position="364"/>
    </location>
</feature>
<feature type="transmembrane region" description="Helical" evidence="5">
    <location>
        <begin position="153"/>
        <end position="171"/>
    </location>
</feature>
<keyword evidence="2 5" id="KW-0812">Transmembrane</keyword>
<evidence type="ECO:0000256" key="5">
    <source>
        <dbReference type="SAM" id="Phobius"/>
    </source>
</evidence>
<dbReference type="InterPro" id="IPR003663">
    <property type="entry name" value="Sugar/inositol_transpt"/>
</dbReference>
<dbReference type="Gene3D" id="1.20.1250.20">
    <property type="entry name" value="MFS general substrate transporter like domains"/>
    <property type="match status" value="1"/>
</dbReference>
<dbReference type="SUPFAM" id="SSF103473">
    <property type="entry name" value="MFS general substrate transporter"/>
    <property type="match status" value="1"/>
</dbReference>
<feature type="transmembrane region" description="Helical" evidence="5">
    <location>
        <begin position="376"/>
        <end position="394"/>
    </location>
</feature>
<dbReference type="GO" id="GO:0016020">
    <property type="term" value="C:membrane"/>
    <property type="evidence" value="ECO:0007669"/>
    <property type="project" value="UniProtKB-SubCell"/>
</dbReference>
<dbReference type="InterPro" id="IPR005828">
    <property type="entry name" value="MFS_sugar_transport-like"/>
</dbReference>
<dbReference type="Pfam" id="PF00083">
    <property type="entry name" value="Sugar_tr"/>
    <property type="match status" value="2"/>
</dbReference>
<sequence length="420" mass="46665">MDDVLMDWLNETCRQRFDLQLDESTLSIIWSNIVGALSVGAILGALLIRPLSENCGRKGGLLINGVFNMIAAEIMYLAKPRGLPELLVIGRLFLGVNIGITSGIVPLYIQEITPQKHQGAAEALHLIASAFSNVLSLLIGLPEIFGNEENWELALAVPGFLAFALCLYLPFCPESPKYLLVSKEDPAATLEALNELYGKQQASIEYLKLLDETKEKMYQTEKGSFRDLFENESLRSSAIIAILVMSANQFNGLSVVMSYSTNMFTNARLEPWLAKYGTLGRFTSLFALLCFTAFTAIQQYGEQLWAAYGTIFALLLYMFLFGIASPLPWVINLELFSPKYRSTAMSLSVFVVYGLSFLVTSLYLPFQNLVGSTLSYLPFIFLSAITTLILFFYLPETRKTEIDQKALIISAVSRTISEGI</sequence>
<evidence type="ECO:0000313" key="8">
    <source>
        <dbReference type="WBParaSite" id="MBELARI_LOCUS14581"/>
    </source>
</evidence>
<evidence type="ECO:0000256" key="3">
    <source>
        <dbReference type="ARBA" id="ARBA00022989"/>
    </source>
</evidence>
<keyword evidence="7" id="KW-1185">Reference proteome</keyword>
<evidence type="ECO:0000256" key="1">
    <source>
        <dbReference type="ARBA" id="ARBA00004141"/>
    </source>
</evidence>
<keyword evidence="4 5" id="KW-0472">Membrane</keyword>
<evidence type="ECO:0000313" key="7">
    <source>
        <dbReference type="Proteomes" id="UP000887575"/>
    </source>
</evidence>
<dbReference type="WBParaSite" id="MBELARI_LOCUS14581">
    <property type="protein sequence ID" value="MBELARI_LOCUS14581"/>
    <property type="gene ID" value="MBELARI_LOCUS14581"/>
</dbReference>
<name>A0AAF3EKL6_9BILA</name>
<proteinExistence type="predicted"/>
<feature type="transmembrane region" description="Helical" evidence="5">
    <location>
        <begin position="90"/>
        <end position="109"/>
    </location>
</feature>